<dbReference type="Gene3D" id="3.40.630.30">
    <property type="match status" value="1"/>
</dbReference>
<evidence type="ECO:0000259" key="1">
    <source>
        <dbReference type="PROSITE" id="PS51186"/>
    </source>
</evidence>
<proteinExistence type="predicted"/>
<keyword evidence="3" id="KW-1185">Reference proteome</keyword>
<dbReference type="STRING" id="1993.SAMN04489713_104263"/>
<dbReference type="AlphaFoldDB" id="A0A1I5ESI0"/>
<dbReference type="EMBL" id="FOVH01000004">
    <property type="protein sequence ID" value="SFO14468.1"/>
    <property type="molecule type" value="Genomic_DNA"/>
</dbReference>
<name>A0A1I5ESI0_9ACTN</name>
<dbReference type="InterPro" id="IPR016181">
    <property type="entry name" value="Acyl_CoA_acyltransferase"/>
</dbReference>
<keyword evidence="2" id="KW-0808">Transferase</keyword>
<dbReference type="PROSITE" id="PS51186">
    <property type="entry name" value="GNAT"/>
    <property type="match status" value="1"/>
</dbReference>
<protein>
    <submittedName>
        <fullName evidence="2">Acetyltransferase (GNAT) family protein</fullName>
    </submittedName>
</protein>
<gene>
    <name evidence="2" type="ORF">SAMN04489713_104263</name>
</gene>
<dbReference type="Pfam" id="PF00583">
    <property type="entry name" value="Acetyltransf_1"/>
    <property type="match status" value="1"/>
</dbReference>
<dbReference type="InterPro" id="IPR000182">
    <property type="entry name" value="GNAT_dom"/>
</dbReference>
<dbReference type="SUPFAM" id="SSF55729">
    <property type="entry name" value="Acyl-CoA N-acyltransferases (Nat)"/>
    <property type="match status" value="1"/>
</dbReference>
<dbReference type="InParanoid" id="A0A1I5ESI0"/>
<accession>A0A1I5ESI0</accession>
<dbReference type="CDD" id="cd04301">
    <property type="entry name" value="NAT_SF"/>
    <property type="match status" value="1"/>
</dbReference>
<evidence type="ECO:0000313" key="2">
    <source>
        <dbReference type="EMBL" id="SFO14468.1"/>
    </source>
</evidence>
<feature type="domain" description="N-acetyltransferase" evidence="1">
    <location>
        <begin position="1"/>
        <end position="148"/>
    </location>
</feature>
<dbReference type="RefSeq" id="WP_075021086.1">
    <property type="nucleotide sequence ID" value="NZ_FOVH01000004.1"/>
</dbReference>
<sequence length="148" mass="15860">MHSITHGSPDDAEAIARLTGGHIQAEHLAAALADATMPAHALIVRDRGQVIGAAVYALTRAGGDLARTLYITNIAVTPPQRRTGVGRALADGLRDAAHEHGCDRAEWRIEETDRQTAAFCRALGLSPDRPRRPRGGGWIQSLAYTVRP</sequence>
<reference evidence="2 3" key="1">
    <citation type="submission" date="2016-10" db="EMBL/GenBank/DDBJ databases">
        <authorList>
            <person name="de Groot N.N."/>
        </authorList>
    </citation>
    <scope>NUCLEOTIDE SEQUENCE [LARGE SCALE GENOMIC DNA]</scope>
    <source>
        <strain evidence="2 3">DSM 43067</strain>
    </source>
</reference>
<dbReference type="Proteomes" id="UP000183413">
    <property type="component" value="Unassembled WGS sequence"/>
</dbReference>
<evidence type="ECO:0000313" key="3">
    <source>
        <dbReference type="Proteomes" id="UP000183413"/>
    </source>
</evidence>
<dbReference type="GO" id="GO:0016747">
    <property type="term" value="F:acyltransferase activity, transferring groups other than amino-acyl groups"/>
    <property type="evidence" value="ECO:0007669"/>
    <property type="project" value="InterPro"/>
</dbReference>
<organism evidence="2 3">
    <name type="scientific">Actinomadura madurae</name>
    <dbReference type="NCBI Taxonomy" id="1993"/>
    <lineage>
        <taxon>Bacteria</taxon>
        <taxon>Bacillati</taxon>
        <taxon>Actinomycetota</taxon>
        <taxon>Actinomycetes</taxon>
        <taxon>Streptosporangiales</taxon>
        <taxon>Thermomonosporaceae</taxon>
        <taxon>Actinomadura</taxon>
    </lineage>
</organism>